<dbReference type="Proteomes" id="UP000502996">
    <property type="component" value="Chromosome"/>
</dbReference>
<dbReference type="InterPro" id="IPR041307">
    <property type="entry name" value="WcbI"/>
</dbReference>
<evidence type="ECO:0000313" key="3">
    <source>
        <dbReference type="Proteomes" id="UP000502996"/>
    </source>
</evidence>
<evidence type="ECO:0000313" key="2">
    <source>
        <dbReference type="EMBL" id="QIG43314.1"/>
    </source>
</evidence>
<proteinExistence type="predicted"/>
<feature type="domain" description="Polysaccharide biosynthesis enzyme WcbI" evidence="1">
    <location>
        <begin position="38"/>
        <end position="232"/>
    </location>
</feature>
<evidence type="ECO:0000259" key="1">
    <source>
        <dbReference type="Pfam" id="PF18588"/>
    </source>
</evidence>
<dbReference type="EMBL" id="CP049257">
    <property type="protein sequence ID" value="QIG43314.1"/>
    <property type="molecule type" value="Genomic_DNA"/>
</dbReference>
<dbReference type="Gene3D" id="3.40.50.12080">
    <property type="match status" value="1"/>
</dbReference>
<dbReference type="Pfam" id="PF18588">
    <property type="entry name" value="WcbI"/>
    <property type="match status" value="1"/>
</dbReference>
<accession>A0A6G6WDK7</accession>
<dbReference type="RefSeq" id="WP_165232581.1">
    <property type="nucleotide sequence ID" value="NZ_CP049257.1"/>
</dbReference>
<protein>
    <submittedName>
        <fullName evidence="2">Peptide ABC transporter ATPase</fullName>
    </submittedName>
</protein>
<reference evidence="2 3" key="1">
    <citation type="submission" date="2020-02" db="EMBL/GenBank/DDBJ databases">
        <title>Full genome sequence of Nocardioides sp. R-3366.</title>
        <authorList>
            <person name="Im W.-T."/>
        </authorList>
    </citation>
    <scope>NUCLEOTIDE SEQUENCE [LARGE SCALE GENOMIC DNA]</scope>
    <source>
        <strain evidence="2 3">R-3366</strain>
    </source>
</reference>
<name>A0A6G6WDK7_9ACTN</name>
<gene>
    <name evidence="2" type="ORF">G5V58_11565</name>
</gene>
<dbReference type="KEGG" id="nano:G5V58_11565"/>
<dbReference type="AlphaFoldDB" id="A0A6G6WDK7"/>
<keyword evidence="3" id="KW-1185">Reference proteome</keyword>
<organism evidence="2 3">
    <name type="scientific">Nocardioides anomalus</name>
    <dbReference type="NCBI Taxonomy" id="2712223"/>
    <lineage>
        <taxon>Bacteria</taxon>
        <taxon>Bacillati</taxon>
        <taxon>Actinomycetota</taxon>
        <taxon>Actinomycetes</taxon>
        <taxon>Propionibacteriales</taxon>
        <taxon>Nocardioidaceae</taxon>
        <taxon>Nocardioides</taxon>
    </lineage>
</organism>
<sequence length="312" mass="33241">MSGPAAPALDPLRRVHYAHFYGEPDRSDRPGPAPDGSVVVVGNCQAESLRLLLDPHGRRSVRIPPVFELEPDDVGRLHALLARATTLVVQPIHAGYRGMALGTDQLAAHLPAGGRTVVVPSVRHNALHPAHVVQHPPPGTDPLPVVPYHDLRVVHAALHGGDPVRPVREDGVREVAAASLAELVRREAGTTVAVSDVLRDPHPDQMRTVNHPGNPVLLALAGRAAAAAGLPAPVDPGRPLLASVRAPVEAAVAATWGFARAPEHDHWWLDGVPVVAAEVTEAHLEWYAAHPAETRAVWARHERQAGRLGLAR</sequence>